<comment type="similarity">
    <text evidence="2">Belongs to the FliH family.</text>
</comment>
<comment type="function">
    <text evidence="1">Needed for flagellar regrowth and assembly.</text>
</comment>
<evidence type="ECO:0000256" key="1">
    <source>
        <dbReference type="ARBA" id="ARBA00003041"/>
    </source>
</evidence>
<evidence type="ECO:0000256" key="5">
    <source>
        <dbReference type="ARBA" id="ARBA00022927"/>
    </source>
</evidence>
<comment type="caution">
    <text evidence="9">The sequence shown here is derived from an EMBL/GenBank/DDBJ whole genome shotgun (WGS) entry which is preliminary data.</text>
</comment>
<keyword evidence="3" id="KW-0813">Transport</keyword>
<protein>
    <recommendedName>
        <fullName evidence="8">Flagellar assembly protein FliH/Type III secretion system HrpE domain-containing protein</fullName>
    </recommendedName>
</protein>
<dbReference type="SUPFAM" id="SSF160527">
    <property type="entry name" value="V-type ATPase subunit E-like"/>
    <property type="match status" value="1"/>
</dbReference>
<evidence type="ECO:0000313" key="9">
    <source>
        <dbReference type="EMBL" id="MBC5681188.1"/>
    </source>
</evidence>
<evidence type="ECO:0000259" key="8">
    <source>
        <dbReference type="Pfam" id="PF02108"/>
    </source>
</evidence>
<evidence type="ECO:0000256" key="7">
    <source>
        <dbReference type="SAM" id="Coils"/>
    </source>
</evidence>
<gene>
    <name evidence="9" type="ORF">H8S01_09465</name>
</gene>
<dbReference type="RefSeq" id="WP_021866063.1">
    <property type="nucleotide sequence ID" value="NZ_JACOPD010000006.1"/>
</dbReference>
<dbReference type="Pfam" id="PF02108">
    <property type="entry name" value="FliH"/>
    <property type="match status" value="1"/>
</dbReference>
<name>A0ABR7G170_9FIRM</name>
<evidence type="ECO:0000256" key="4">
    <source>
        <dbReference type="ARBA" id="ARBA00022795"/>
    </source>
</evidence>
<reference evidence="9 10" key="1">
    <citation type="submission" date="2020-08" db="EMBL/GenBank/DDBJ databases">
        <title>Genome public.</title>
        <authorList>
            <person name="Liu C."/>
            <person name="Sun Q."/>
        </authorList>
    </citation>
    <scope>NUCLEOTIDE SEQUENCE [LARGE SCALE GENOMIC DNA]</scope>
    <source>
        <strain evidence="9 10">NSJ-43</strain>
    </source>
</reference>
<keyword evidence="7" id="KW-0175">Coiled coil</keyword>
<feature type="domain" description="Flagellar assembly protein FliH/Type III secretion system HrpE" evidence="8">
    <location>
        <begin position="140"/>
        <end position="263"/>
    </location>
</feature>
<proteinExistence type="inferred from homology"/>
<evidence type="ECO:0000256" key="2">
    <source>
        <dbReference type="ARBA" id="ARBA00006602"/>
    </source>
</evidence>
<keyword evidence="5" id="KW-0653">Protein transport</keyword>
<dbReference type="PANTHER" id="PTHR34982">
    <property type="entry name" value="YOP PROTEINS TRANSLOCATION PROTEIN L"/>
    <property type="match status" value="1"/>
</dbReference>
<organism evidence="9 10">
    <name type="scientific">Lachnospira hominis</name>
    <name type="common">ex Liu et al. 2021</name>
    <dbReference type="NCBI Taxonomy" id="2763051"/>
    <lineage>
        <taxon>Bacteria</taxon>
        <taxon>Bacillati</taxon>
        <taxon>Bacillota</taxon>
        <taxon>Clostridia</taxon>
        <taxon>Lachnospirales</taxon>
        <taxon>Lachnospiraceae</taxon>
        <taxon>Lachnospira</taxon>
    </lineage>
</organism>
<keyword evidence="6" id="KW-1006">Bacterial flagellum protein export</keyword>
<dbReference type="PANTHER" id="PTHR34982:SF1">
    <property type="entry name" value="FLAGELLAR ASSEMBLY PROTEIN FLIH"/>
    <property type="match status" value="1"/>
</dbReference>
<evidence type="ECO:0000256" key="3">
    <source>
        <dbReference type="ARBA" id="ARBA00022448"/>
    </source>
</evidence>
<accession>A0ABR7G170</accession>
<dbReference type="Proteomes" id="UP000628463">
    <property type="component" value="Unassembled WGS sequence"/>
</dbReference>
<keyword evidence="10" id="KW-1185">Reference proteome</keyword>
<sequence length="277" mass="31119">MSNLLKKGSTITKSERVIDYNEKIKEKLQAVIDAESAAGDQSSDGFVNGLTADVVERLTQDDDANEETSATQEELENHINELREEAESIIADANEQAQKIIDDADEQVKRAAKEAKDNGYEEGLAQADAEYSLRKDELEKEYESRKKQLEQEYTEKRNKIEPELINVLTDVYNKVILSIADEDKEVLVHLINGVLSDAEKSDEFVIKCSPQDYSYISENQGKIFCNMSKDITLDITTDETLGKNDCIIETDGAVFDCSLDKELANLTKKIKMLSCLD</sequence>
<dbReference type="InterPro" id="IPR018035">
    <property type="entry name" value="Flagellar_FliH/T3SS_HrpE"/>
</dbReference>
<keyword evidence="4" id="KW-1005">Bacterial flagellum biogenesis</keyword>
<evidence type="ECO:0000313" key="10">
    <source>
        <dbReference type="Proteomes" id="UP000628463"/>
    </source>
</evidence>
<dbReference type="InterPro" id="IPR051472">
    <property type="entry name" value="T3SS_Stator/FliH"/>
</dbReference>
<feature type="coiled-coil region" evidence="7">
    <location>
        <begin position="65"/>
        <end position="159"/>
    </location>
</feature>
<dbReference type="EMBL" id="JACOPD010000006">
    <property type="protein sequence ID" value="MBC5681188.1"/>
    <property type="molecule type" value="Genomic_DNA"/>
</dbReference>
<evidence type="ECO:0000256" key="6">
    <source>
        <dbReference type="ARBA" id="ARBA00023225"/>
    </source>
</evidence>